<dbReference type="AlphaFoldDB" id="A0A2U1V1R5"/>
<gene>
    <name evidence="1" type="ORF">CR165_16210</name>
</gene>
<dbReference type="EMBL" id="PDOA01000011">
    <property type="protein sequence ID" value="PWC27834.1"/>
    <property type="molecule type" value="Genomic_DNA"/>
</dbReference>
<evidence type="ECO:0000313" key="1">
    <source>
        <dbReference type="EMBL" id="PWC27834.1"/>
    </source>
</evidence>
<proteinExistence type="predicted"/>
<dbReference type="RefSeq" id="WP_109517985.1">
    <property type="nucleotide sequence ID" value="NZ_JBHSCH010000057.1"/>
</dbReference>
<accession>A0A2U1V1R5</accession>
<evidence type="ECO:0000313" key="2">
    <source>
        <dbReference type="Proteomes" id="UP000245048"/>
    </source>
</evidence>
<comment type="caution">
    <text evidence="1">The sequence shown here is derived from an EMBL/GenBank/DDBJ whole genome shotgun (WGS) entry which is preliminary data.</text>
</comment>
<dbReference type="Proteomes" id="UP000245048">
    <property type="component" value="Unassembled WGS sequence"/>
</dbReference>
<evidence type="ECO:0008006" key="3">
    <source>
        <dbReference type="Google" id="ProtNLM"/>
    </source>
</evidence>
<protein>
    <recommendedName>
        <fullName evidence="3">DUF2007 domain-containing protein</fullName>
    </recommendedName>
</protein>
<reference evidence="2" key="1">
    <citation type="submission" date="2017-10" db="EMBL/GenBank/DDBJ databases">
        <authorList>
            <person name="Toshchakov S.V."/>
            <person name="Goeva M.A."/>
        </authorList>
    </citation>
    <scope>NUCLEOTIDE SEQUENCE [LARGE SCALE GENOMIC DNA]</scope>
    <source>
        <strain evidence="2">JR1/69-1-13</strain>
    </source>
</reference>
<name>A0A2U1V1R5_9PROT</name>
<sequence length="71" mass="7957">MPDTPSPQPIELRIFSLGQEQALREWASRHALNMQFRPLEDFLPGEGTGAIVAIARDAEARRRLARDFAAP</sequence>
<organism evidence="1 2">
    <name type="scientific">Teichococcus aestuarii</name>
    <dbReference type="NCBI Taxonomy" id="568898"/>
    <lineage>
        <taxon>Bacteria</taxon>
        <taxon>Pseudomonadati</taxon>
        <taxon>Pseudomonadota</taxon>
        <taxon>Alphaproteobacteria</taxon>
        <taxon>Acetobacterales</taxon>
        <taxon>Roseomonadaceae</taxon>
        <taxon>Roseomonas</taxon>
    </lineage>
</organism>
<dbReference type="OrthoDB" id="7285125at2"/>
<keyword evidence="2" id="KW-1185">Reference proteome</keyword>